<gene>
    <name evidence="1" type="ORF">RBSH_03961</name>
</gene>
<dbReference type="EMBL" id="AMCW01000113">
    <property type="protein sequence ID" value="EKK00763.1"/>
    <property type="molecule type" value="Genomic_DNA"/>
</dbReference>
<accession>K5DEB0</accession>
<proteinExistence type="predicted"/>
<name>K5DEB0_RHOBT</name>
<evidence type="ECO:0000313" key="1">
    <source>
        <dbReference type="EMBL" id="EKK00763.1"/>
    </source>
</evidence>
<sequence>MVTETIGSGLRVSLNHTFATATWHAGCNSAYSRQRGRIDYSNGEN</sequence>
<dbReference type="Proteomes" id="UP000007993">
    <property type="component" value="Unassembled WGS sequence"/>
</dbReference>
<reference evidence="1 2" key="1">
    <citation type="journal article" date="2013" name="Mar. Genomics">
        <title>Expression of sulfatases in Rhodopirellula baltica and the diversity of sulfatases in the genus Rhodopirellula.</title>
        <authorList>
            <person name="Wegner C.E."/>
            <person name="Richter-Heitmann T."/>
            <person name="Klindworth A."/>
            <person name="Klockow C."/>
            <person name="Richter M."/>
            <person name="Achstetter T."/>
            <person name="Glockner F.O."/>
            <person name="Harder J."/>
        </authorList>
    </citation>
    <scope>NUCLEOTIDE SEQUENCE [LARGE SCALE GENOMIC DNA]</scope>
    <source>
        <strain evidence="1 2">SH28</strain>
    </source>
</reference>
<dbReference type="PATRIC" id="fig|993517.3.peg.4303"/>
<organism evidence="1 2">
    <name type="scientific">Rhodopirellula baltica SH28</name>
    <dbReference type="NCBI Taxonomy" id="993517"/>
    <lineage>
        <taxon>Bacteria</taxon>
        <taxon>Pseudomonadati</taxon>
        <taxon>Planctomycetota</taxon>
        <taxon>Planctomycetia</taxon>
        <taxon>Pirellulales</taxon>
        <taxon>Pirellulaceae</taxon>
        <taxon>Rhodopirellula</taxon>
    </lineage>
</organism>
<dbReference type="AlphaFoldDB" id="K5DEB0"/>
<evidence type="ECO:0000313" key="2">
    <source>
        <dbReference type="Proteomes" id="UP000007993"/>
    </source>
</evidence>
<comment type="caution">
    <text evidence="1">The sequence shown here is derived from an EMBL/GenBank/DDBJ whole genome shotgun (WGS) entry which is preliminary data.</text>
</comment>
<protein>
    <submittedName>
        <fullName evidence="1">Uncharacterized protein</fullName>
    </submittedName>
</protein>